<name>A0ABZ2PXD8_9BURK</name>
<dbReference type="Proteomes" id="UP001493153">
    <property type="component" value="Chromosome"/>
</dbReference>
<gene>
    <name evidence="3" type="ORF">IHE29_09370</name>
</gene>
<evidence type="ECO:0000256" key="1">
    <source>
        <dbReference type="SAM" id="MobiDB-lite"/>
    </source>
</evidence>
<evidence type="ECO:0000256" key="2">
    <source>
        <dbReference type="SAM" id="SignalP"/>
    </source>
</evidence>
<accession>A0ABZ2PXD8</accession>
<feature type="signal peptide" evidence="2">
    <location>
        <begin position="1"/>
        <end position="23"/>
    </location>
</feature>
<proteinExistence type="predicted"/>
<evidence type="ECO:0000313" key="4">
    <source>
        <dbReference type="Proteomes" id="UP001493153"/>
    </source>
</evidence>
<dbReference type="PROSITE" id="PS51257">
    <property type="entry name" value="PROKAR_LIPOPROTEIN"/>
    <property type="match status" value="1"/>
</dbReference>
<evidence type="ECO:0008006" key="5">
    <source>
        <dbReference type="Google" id="ProtNLM"/>
    </source>
</evidence>
<dbReference type="EMBL" id="CP062176">
    <property type="protein sequence ID" value="WXK39470.1"/>
    <property type="molecule type" value="Genomic_DNA"/>
</dbReference>
<protein>
    <recommendedName>
        <fullName evidence="5">Lipoprotein</fullName>
    </recommendedName>
</protein>
<keyword evidence="2" id="KW-0732">Signal</keyword>
<organism evidence="3 4">
    <name type="scientific">Mycetohabitans rhizoxinica</name>
    <dbReference type="NCBI Taxonomy" id="412963"/>
    <lineage>
        <taxon>Bacteria</taxon>
        <taxon>Pseudomonadati</taxon>
        <taxon>Pseudomonadota</taxon>
        <taxon>Betaproteobacteria</taxon>
        <taxon>Burkholderiales</taxon>
        <taxon>Burkholderiaceae</taxon>
        <taxon>Mycetohabitans</taxon>
    </lineage>
</organism>
<sequence>MPMKPIVYISMTCVIPFVLSACGAPQPRSNTADADAGASRAAVRALAPPEFPLKPNPQYADFPLYTGTLGARPIEMRLGAKSDDPTGVQGEYRFLDGAAGVVLVAGELDNGTLQIEESDDGTHITGNWVGKVAVDGSIQGERMNPDDSEPQPFELQPSNAAARGARDPIHGAVIGAPSRHVGGMSNLTTDQ</sequence>
<feature type="region of interest" description="Disordered" evidence="1">
    <location>
        <begin position="138"/>
        <end position="164"/>
    </location>
</feature>
<reference evidence="3 4" key="1">
    <citation type="submission" date="2020-09" db="EMBL/GenBank/DDBJ databases">
        <title>Genome sequences of Mycetohabitans spp.</title>
        <authorList>
            <person name="Carter M.E."/>
            <person name="Carpenter S.C.D."/>
            <person name="Bogdanove A.J."/>
        </authorList>
    </citation>
    <scope>NUCLEOTIDE SEQUENCE [LARGE SCALE GENOMIC DNA]</scope>
    <source>
        <strain evidence="3 4">B12</strain>
    </source>
</reference>
<evidence type="ECO:0000313" key="3">
    <source>
        <dbReference type="EMBL" id="WXK39470.1"/>
    </source>
</evidence>
<feature type="region of interest" description="Disordered" evidence="1">
    <location>
        <begin position="172"/>
        <end position="191"/>
    </location>
</feature>
<keyword evidence="4" id="KW-1185">Reference proteome</keyword>
<feature type="chain" id="PRO_5046763869" description="Lipoprotein" evidence="2">
    <location>
        <begin position="24"/>
        <end position="191"/>
    </location>
</feature>